<keyword evidence="3 7" id="KW-0548">Nucleotidyltransferase</keyword>
<reference evidence="9 10" key="1">
    <citation type="submission" date="2016-10" db="EMBL/GenBank/DDBJ databases">
        <authorList>
            <person name="de Groot N.N."/>
        </authorList>
    </citation>
    <scope>NUCLEOTIDE SEQUENCE [LARGE SCALE GENOMIC DNA]</scope>
    <source>
        <strain evidence="9 10">DSM 3756</strain>
    </source>
</reference>
<dbReference type="SUPFAM" id="SSF52374">
    <property type="entry name" value="Nucleotidylyl transferase"/>
    <property type="match status" value="1"/>
</dbReference>
<dbReference type="EMBL" id="FNOF01000002">
    <property type="protein sequence ID" value="SDW24644.1"/>
    <property type="molecule type" value="Genomic_DNA"/>
</dbReference>
<proteinExistence type="inferred from homology"/>
<keyword evidence="6 7" id="KW-0173">Coenzyme A biosynthesis</keyword>
<dbReference type="InterPro" id="IPR014729">
    <property type="entry name" value="Rossmann-like_a/b/a_fold"/>
</dbReference>
<accession>A0A1H2S0N8</accession>
<comment type="subcellular location">
    <subcellularLocation>
        <location evidence="7">Cytoplasm</location>
    </subcellularLocation>
</comment>
<keyword evidence="4 7" id="KW-0547">Nucleotide-binding</keyword>
<evidence type="ECO:0000256" key="1">
    <source>
        <dbReference type="ARBA" id="ARBA00022490"/>
    </source>
</evidence>
<dbReference type="NCBIfam" id="NF001985">
    <property type="entry name" value="PRK00777.1"/>
    <property type="match status" value="1"/>
</dbReference>
<sequence length="211" mass="22663">MTADASVTGSLSVETVGTNELCDGQQLYMTLVGHSRMADADRTAILGGTFTPIHNGHRALLHKAFQTASHDGSGDGHVIVGLTSPELATETRSDPTHVEQLGAYDDRRSALASELDQLGEPYSATYEIVRLDDTQGPAATRADVDALVASPEAKAQRRAYELNQQRRDAGLHPLEIHTPPFVVAEDGTRISSTRIRNGEIDVHGRLLDAAE</sequence>
<dbReference type="HAMAP" id="MF_00647">
    <property type="entry name" value="PPAT_arch"/>
    <property type="match status" value="1"/>
</dbReference>
<evidence type="ECO:0000256" key="3">
    <source>
        <dbReference type="ARBA" id="ARBA00022695"/>
    </source>
</evidence>
<dbReference type="Gene3D" id="3.40.50.620">
    <property type="entry name" value="HUPs"/>
    <property type="match status" value="1"/>
</dbReference>
<dbReference type="STRING" id="28442.SAMN05443574_102116"/>
<comment type="similarity">
    <text evidence="7">Belongs to the eukaryotic CoaD family.</text>
</comment>
<dbReference type="Proteomes" id="UP000182573">
    <property type="component" value="Unassembled WGS sequence"/>
</dbReference>
<dbReference type="GO" id="GO:0004595">
    <property type="term" value="F:pantetheine-phosphate adenylyltransferase activity"/>
    <property type="evidence" value="ECO:0007669"/>
    <property type="project" value="UniProtKB-UniRule"/>
</dbReference>
<evidence type="ECO:0000313" key="10">
    <source>
        <dbReference type="Proteomes" id="UP000182573"/>
    </source>
</evidence>
<dbReference type="InterPro" id="IPR023540">
    <property type="entry name" value="PPAT_arch"/>
</dbReference>
<comment type="function">
    <text evidence="7">Reversibly transfers an adenylyl group from ATP to 4'-phosphopantetheine, yielding dephospho-CoA (dPCoA) and pyrophosphate.</text>
</comment>
<dbReference type="EC" id="2.7.7.3" evidence="7"/>
<evidence type="ECO:0000256" key="2">
    <source>
        <dbReference type="ARBA" id="ARBA00022679"/>
    </source>
</evidence>
<protein>
    <recommendedName>
        <fullName evidence="7">Phosphopantetheine adenylyltransferase</fullName>
        <ecNumber evidence="7">2.7.7.3</ecNumber>
    </recommendedName>
    <alternativeName>
        <fullName evidence="7">Dephospho-CoA pyrophosphorylase</fullName>
    </alternativeName>
    <alternativeName>
        <fullName evidence="7">Pantetheine-phosphate adenylyltransferase</fullName>
        <shortName evidence="7">PPAT</shortName>
    </alternativeName>
</protein>
<feature type="domain" description="Cytidyltransferase-like" evidence="8">
    <location>
        <begin position="45"/>
        <end position="197"/>
    </location>
</feature>
<organism evidence="9 10">
    <name type="scientific">Haloarcula vallismortis</name>
    <name type="common">Halobacterium vallismortis</name>
    <dbReference type="NCBI Taxonomy" id="28442"/>
    <lineage>
        <taxon>Archaea</taxon>
        <taxon>Methanobacteriati</taxon>
        <taxon>Methanobacteriota</taxon>
        <taxon>Stenosarchaea group</taxon>
        <taxon>Halobacteria</taxon>
        <taxon>Halobacteriales</taxon>
        <taxon>Haloarculaceae</taxon>
        <taxon>Haloarcula</taxon>
    </lineage>
</organism>
<gene>
    <name evidence="7" type="primary">coaD</name>
    <name evidence="9" type="ORF">SAMN05443574_102116</name>
</gene>
<name>A0A1H2S0N8_HALVA</name>
<evidence type="ECO:0000256" key="4">
    <source>
        <dbReference type="ARBA" id="ARBA00022741"/>
    </source>
</evidence>
<keyword evidence="1 7" id="KW-0963">Cytoplasm</keyword>
<evidence type="ECO:0000256" key="5">
    <source>
        <dbReference type="ARBA" id="ARBA00022840"/>
    </source>
</evidence>
<evidence type="ECO:0000259" key="8">
    <source>
        <dbReference type="Pfam" id="PF01467"/>
    </source>
</evidence>
<evidence type="ECO:0000256" key="7">
    <source>
        <dbReference type="HAMAP-Rule" id="MF_00647"/>
    </source>
</evidence>
<evidence type="ECO:0000256" key="6">
    <source>
        <dbReference type="ARBA" id="ARBA00022993"/>
    </source>
</evidence>
<dbReference type="InterPro" id="IPR004821">
    <property type="entry name" value="Cyt_trans-like"/>
</dbReference>
<dbReference type="UniPathway" id="UPA00241"/>
<dbReference type="GO" id="GO:0005524">
    <property type="term" value="F:ATP binding"/>
    <property type="evidence" value="ECO:0007669"/>
    <property type="project" value="UniProtKB-KW"/>
</dbReference>
<evidence type="ECO:0000313" key="9">
    <source>
        <dbReference type="EMBL" id="SDW24644.1"/>
    </source>
</evidence>
<comment type="pathway">
    <text evidence="7">Cofactor biosynthesis; coenzyme A biosynthesis.</text>
</comment>
<dbReference type="Pfam" id="PF01467">
    <property type="entry name" value="CTP_transf_like"/>
    <property type="match status" value="1"/>
</dbReference>
<keyword evidence="2 7" id="KW-0808">Transferase</keyword>
<dbReference type="GO" id="GO:0015937">
    <property type="term" value="P:coenzyme A biosynthetic process"/>
    <property type="evidence" value="ECO:0007669"/>
    <property type="project" value="UniProtKB-UniRule"/>
</dbReference>
<dbReference type="AlphaFoldDB" id="A0A1H2S0N8"/>
<keyword evidence="5 7" id="KW-0067">ATP-binding</keyword>
<comment type="catalytic activity">
    <reaction evidence="7">
        <text>(R)-4'-phosphopantetheine + ATP + H(+) = 3'-dephospho-CoA + diphosphate</text>
        <dbReference type="Rhea" id="RHEA:19801"/>
        <dbReference type="ChEBI" id="CHEBI:15378"/>
        <dbReference type="ChEBI" id="CHEBI:30616"/>
        <dbReference type="ChEBI" id="CHEBI:33019"/>
        <dbReference type="ChEBI" id="CHEBI:57328"/>
        <dbReference type="ChEBI" id="CHEBI:61723"/>
        <dbReference type="EC" id="2.7.7.3"/>
    </reaction>
</comment>
<dbReference type="GO" id="GO:0005737">
    <property type="term" value="C:cytoplasm"/>
    <property type="evidence" value="ECO:0007669"/>
    <property type="project" value="UniProtKB-SubCell"/>
</dbReference>